<proteinExistence type="predicted"/>
<dbReference type="InterPro" id="IPR049352">
    <property type="entry name" value="Rost"/>
</dbReference>
<feature type="transmembrane region" description="Helical" evidence="1">
    <location>
        <begin position="192"/>
        <end position="211"/>
    </location>
</feature>
<feature type="transmembrane region" description="Helical" evidence="1">
    <location>
        <begin position="163"/>
        <end position="185"/>
    </location>
</feature>
<keyword evidence="1" id="KW-0812">Transmembrane</keyword>
<dbReference type="RefSeq" id="XP_070853553.1">
    <property type="nucleotide sequence ID" value="XM_070997452.1"/>
</dbReference>
<protein>
    <submittedName>
        <fullName evidence="3">Protein rolling stone isoform X1</fullName>
    </submittedName>
</protein>
<keyword evidence="1" id="KW-0472">Membrane</keyword>
<feature type="transmembrane region" description="Helical" evidence="1">
    <location>
        <begin position="236"/>
        <end position="257"/>
    </location>
</feature>
<keyword evidence="1" id="KW-1133">Transmembrane helix</keyword>
<evidence type="ECO:0000313" key="2">
    <source>
        <dbReference type="Proteomes" id="UP001652628"/>
    </source>
</evidence>
<feature type="transmembrane region" description="Helical" evidence="1">
    <location>
        <begin position="83"/>
        <end position="104"/>
    </location>
</feature>
<feature type="transmembrane region" description="Helical" evidence="1">
    <location>
        <begin position="128"/>
        <end position="151"/>
    </location>
</feature>
<evidence type="ECO:0000256" key="1">
    <source>
        <dbReference type="SAM" id="Phobius"/>
    </source>
</evidence>
<evidence type="ECO:0000313" key="3">
    <source>
        <dbReference type="RefSeq" id="XP_070853553.1"/>
    </source>
</evidence>
<organism evidence="2 3">
    <name type="scientific">Drosophila suzukii</name>
    <name type="common">Spotted-wing drosophila fruit fly</name>
    <dbReference type="NCBI Taxonomy" id="28584"/>
    <lineage>
        <taxon>Eukaryota</taxon>
        <taxon>Metazoa</taxon>
        <taxon>Ecdysozoa</taxon>
        <taxon>Arthropoda</taxon>
        <taxon>Hexapoda</taxon>
        <taxon>Insecta</taxon>
        <taxon>Pterygota</taxon>
        <taxon>Neoptera</taxon>
        <taxon>Endopterygota</taxon>
        <taxon>Diptera</taxon>
        <taxon>Brachycera</taxon>
        <taxon>Muscomorpha</taxon>
        <taxon>Ephydroidea</taxon>
        <taxon>Drosophilidae</taxon>
        <taxon>Drosophila</taxon>
        <taxon>Sophophora</taxon>
    </lineage>
</organism>
<sequence length="279" mass="32746">MPTGIERSLILDRVAESIRLSVRRLESSSARANWSCSQWQKDEINTIYLLYRWIWALFFLGVYIMCIFIQFCDGKFFIYMTNWGFGLCTLTMLISAVQVTCWHFDLRNTRSLVQESAHKAETSRGLKIYWWLYNMTLSLALIISTVYWVFLHGKMNKPMRFPAISIITHGLNSAMMMIDFLIVAFPLRILHMIYGISLAIFFFVFTLIYHLCGGTDEFGNPYIYPILDWNNPKRCLVTFVGIFLLITCYWMLLFGLYKLKRMFNRAFSVVWTPHAVGLI</sequence>
<name>A0ABM4TUA1_DROSZ</name>
<keyword evidence="2" id="KW-1185">Reference proteome</keyword>
<accession>A0ABM4TUA1</accession>
<reference evidence="3" key="2">
    <citation type="submission" date="2025-08" db="UniProtKB">
        <authorList>
            <consortium name="RefSeq"/>
        </authorList>
    </citation>
    <scope>IDENTIFICATION</scope>
</reference>
<gene>
    <name evidence="3" type="primary">rost</name>
</gene>
<dbReference type="GeneID" id="108021597"/>
<dbReference type="Proteomes" id="UP001652628">
    <property type="component" value="Chromosome 2L"/>
</dbReference>
<dbReference type="PANTHER" id="PTHR12242:SF46">
    <property type="entry name" value="IP08657P-RELATED"/>
    <property type="match status" value="1"/>
</dbReference>
<feature type="transmembrane region" description="Helical" evidence="1">
    <location>
        <begin position="49"/>
        <end position="71"/>
    </location>
</feature>
<dbReference type="PANTHER" id="PTHR12242">
    <property type="entry name" value="OS02G0130600 PROTEIN-RELATED"/>
    <property type="match status" value="1"/>
</dbReference>
<dbReference type="Pfam" id="PF21534">
    <property type="entry name" value="Rost"/>
    <property type="match status" value="1"/>
</dbReference>
<reference evidence="2" key="1">
    <citation type="submission" date="2025-05" db="UniProtKB">
        <authorList>
            <consortium name="RefSeq"/>
        </authorList>
    </citation>
    <scope>NUCLEOTIDE SEQUENCE [LARGE SCALE GENOMIC DNA]</scope>
</reference>